<dbReference type="SUPFAM" id="SSF52540">
    <property type="entry name" value="P-loop containing nucleoside triphosphate hydrolases"/>
    <property type="match status" value="1"/>
</dbReference>
<dbReference type="Proteomes" id="UP000054624">
    <property type="component" value="Unassembled WGS sequence"/>
</dbReference>
<dbReference type="EMBL" id="FCOI02000021">
    <property type="protein sequence ID" value="SAK78517.1"/>
    <property type="molecule type" value="Genomic_DNA"/>
</dbReference>
<proteinExistence type="predicted"/>
<dbReference type="InterPro" id="IPR027417">
    <property type="entry name" value="P-loop_NTPase"/>
</dbReference>
<reference evidence="3" key="1">
    <citation type="submission" date="2016-01" db="EMBL/GenBank/DDBJ databases">
        <authorList>
            <person name="Peeters Charlotte."/>
        </authorList>
    </citation>
    <scope>NUCLEOTIDE SEQUENCE [LARGE SCALE GENOMIC DNA]</scope>
</reference>
<accession>A0A158CAH8</accession>
<evidence type="ECO:0000259" key="1">
    <source>
        <dbReference type="Pfam" id="PF12696"/>
    </source>
</evidence>
<dbReference type="InterPro" id="IPR032689">
    <property type="entry name" value="TraG-D_C"/>
</dbReference>
<evidence type="ECO:0000313" key="2">
    <source>
        <dbReference type="EMBL" id="SAK78517.1"/>
    </source>
</evidence>
<dbReference type="STRING" id="1777137.AWB76_05224"/>
<sequence length="91" mass="10093">MVLRLEDSDTAKWFSDKVGETAIRVVNVSNSTNTTTEAHAFEFSGSQSRSIQLEKVPLIPVKLLHSLPNLQYFMRISGGAVYQGRIPIIEG</sequence>
<keyword evidence="3" id="KW-1185">Reference proteome</keyword>
<organism evidence="2 3">
    <name type="scientific">Caballeronia temeraria</name>
    <dbReference type="NCBI Taxonomy" id="1777137"/>
    <lineage>
        <taxon>Bacteria</taxon>
        <taxon>Pseudomonadati</taxon>
        <taxon>Pseudomonadota</taxon>
        <taxon>Betaproteobacteria</taxon>
        <taxon>Burkholderiales</taxon>
        <taxon>Burkholderiaceae</taxon>
        <taxon>Caballeronia</taxon>
    </lineage>
</organism>
<feature type="domain" description="TraD/TraG TraM recognition site" evidence="1">
    <location>
        <begin position="2"/>
        <end position="68"/>
    </location>
</feature>
<dbReference type="Pfam" id="PF12696">
    <property type="entry name" value="TraG-D_C"/>
    <property type="match status" value="1"/>
</dbReference>
<name>A0A158CAH8_9BURK</name>
<dbReference type="AlphaFoldDB" id="A0A158CAH8"/>
<dbReference type="Gene3D" id="3.40.50.300">
    <property type="entry name" value="P-loop containing nucleotide triphosphate hydrolases"/>
    <property type="match status" value="1"/>
</dbReference>
<gene>
    <name evidence="2" type="ORF">AWB76_05224</name>
</gene>
<protein>
    <recommendedName>
        <fullName evidence="1">TraD/TraG TraM recognition site domain-containing protein</fullName>
    </recommendedName>
</protein>
<evidence type="ECO:0000313" key="3">
    <source>
        <dbReference type="Proteomes" id="UP000054624"/>
    </source>
</evidence>